<evidence type="ECO:0000259" key="2">
    <source>
        <dbReference type="Pfam" id="PF03872"/>
    </source>
</evidence>
<keyword evidence="4" id="KW-1185">Reference proteome</keyword>
<feature type="domain" description="Anti sigma-E protein RseA N-terminal" evidence="2">
    <location>
        <begin position="21"/>
        <end position="90"/>
    </location>
</feature>
<dbReference type="InterPro" id="IPR005572">
    <property type="entry name" value="Anti-sigma_E_RseA_N"/>
</dbReference>
<keyword evidence="1" id="KW-1133">Transmembrane helix</keyword>
<organism evidence="3 4">
    <name type="scientific">Jezberella montanilacus</name>
    <dbReference type="NCBI Taxonomy" id="323426"/>
    <lineage>
        <taxon>Bacteria</taxon>
        <taxon>Pseudomonadati</taxon>
        <taxon>Pseudomonadota</taxon>
        <taxon>Betaproteobacteria</taxon>
        <taxon>Burkholderiales</taxon>
        <taxon>Alcaligenaceae</taxon>
        <taxon>Jezberella</taxon>
    </lineage>
</organism>
<dbReference type="InterPro" id="IPR052383">
    <property type="entry name" value="Anti-sigma-E_RseA-like"/>
</dbReference>
<gene>
    <name evidence="3" type="ORF">BCM14_2023</name>
</gene>
<dbReference type="InterPro" id="IPR036147">
    <property type="entry name" value="Anti-sigma_E_RseA_N_sf"/>
</dbReference>
<name>A0A2T0XF34_9BURK</name>
<dbReference type="Pfam" id="PF03872">
    <property type="entry name" value="RseA_N"/>
    <property type="match status" value="1"/>
</dbReference>
<evidence type="ECO:0000313" key="3">
    <source>
        <dbReference type="EMBL" id="PRY97563.1"/>
    </source>
</evidence>
<dbReference type="OrthoDB" id="8561243at2"/>
<reference evidence="3 4" key="1">
    <citation type="submission" date="2018-03" db="EMBL/GenBank/DDBJ databases">
        <title>Genomic Encyclopedia of Type Strains, Phase III (KMG-III): the genomes of soil and plant-associated and newly described type strains.</title>
        <authorList>
            <person name="Whitman W."/>
        </authorList>
    </citation>
    <scope>NUCLEOTIDE SEQUENCE [LARGE SCALE GENOMIC DNA]</scope>
    <source>
        <strain evidence="3 4">MWH-P2sevCIIIb</strain>
    </source>
</reference>
<dbReference type="CDD" id="cd16328">
    <property type="entry name" value="RseA_N"/>
    <property type="match status" value="1"/>
</dbReference>
<keyword evidence="1" id="KW-0472">Membrane</keyword>
<dbReference type="EMBL" id="PVTV01000014">
    <property type="protein sequence ID" value="PRY97563.1"/>
    <property type="molecule type" value="Genomic_DNA"/>
</dbReference>
<comment type="caution">
    <text evidence="3">The sequence shown here is derived from an EMBL/GenBank/DDBJ whole genome shotgun (WGS) entry which is preliminary data.</text>
</comment>
<feature type="transmembrane region" description="Helical" evidence="1">
    <location>
        <begin position="104"/>
        <end position="122"/>
    </location>
</feature>
<dbReference type="PANTHER" id="PTHR38104">
    <property type="match status" value="1"/>
</dbReference>
<accession>A0A2T0XF34</accession>
<protein>
    <submittedName>
        <fullName evidence="3">Sigma-E factor negative regulatory protein RseA</fullName>
    </submittedName>
</protein>
<dbReference type="RefSeq" id="WP_106227871.1">
    <property type="nucleotide sequence ID" value="NZ_PVTV01000014.1"/>
</dbReference>
<dbReference type="Gene3D" id="1.10.10.880">
    <property type="entry name" value="Anti sigma-E protein RseA, N-terminal domain"/>
    <property type="match status" value="1"/>
</dbReference>
<sequence>MTTSATQQAEKSNPDDRLAQSISAWMDGDADTSLTPEIFDESARQTWHTYHLIGDVLRTPDLALAQNPDFEARLAKALEQEVVILAPEAAIAVMNSKQGIWRQYGLSSLAMAAAVAAVVWVVRPFFAPEMGGSNVQSSVAMSAPANPSAEVAPDYVAAHRQLAGPAAVRQVSFGSVK</sequence>
<dbReference type="AlphaFoldDB" id="A0A2T0XF34"/>
<evidence type="ECO:0000256" key="1">
    <source>
        <dbReference type="SAM" id="Phobius"/>
    </source>
</evidence>
<dbReference type="SUPFAM" id="SSF89069">
    <property type="entry name" value="N-terminal, cytoplasmic domain of anti-sigmaE factor RseA"/>
    <property type="match status" value="1"/>
</dbReference>
<dbReference type="Proteomes" id="UP000238308">
    <property type="component" value="Unassembled WGS sequence"/>
</dbReference>
<proteinExistence type="predicted"/>
<dbReference type="PANTHER" id="PTHR38104:SF1">
    <property type="entry name" value="ANTI-SIGMA-E FACTOR RSEA"/>
    <property type="match status" value="1"/>
</dbReference>
<dbReference type="GO" id="GO:0016989">
    <property type="term" value="F:sigma factor antagonist activity"/>
    <property type="evidence" value="ECO:0007669"/>
    <property type="project" value="InterPro"/>
</dbReference>
<keyword evidence="1" id="KW-0812">Transmembrane</keyword>
<evidence type="ECO:0000313" key="4">
    <source>
        <dbReference type="Proteomes" id="UP000238308"/>
    </source>
</evidence>